<organism evidence="1 2">
    <name type="scientific">Natronoarchaeum philippinense</name>
    <dbReference type="NCBI Taxonomy" id="558529"/>
    <lineage>
        <taxon>Archaea</taxon>
        <taxon>Methanobacteriati</taxon>
        <taxon>Methanobacteriota</taxon>
        <taxon>Stenosarchaea group</taxon>
        <taxon>Halobacteria</taxon>
        <taxon>Halobacteriales</taxon>
        <taxon>Natronoarchaeaceae</taxon>
    </lineage>
</organism>
<name>A0A285P8Y8_NATPI</name>
<dbReference type="Proteomes" id="UP000219453">
    <property type="component" value="Unassembled WGS sequence"/>
</dbReference>
<dbReference type="EMBL" id="OBEJ01000006">
    <property type="protein sequence ID" value="SNZ17717.1"/>
    <property type="molecule type" value="Genomic_DNA"/>
</dbReference>
<evidence type="ECO:0000313" key="1">
    <source>
        <dbReference type="EMBL" id="SNZ17717.1"/>
    </source>
</evidence>
<protein>
    <submittedName>
        <fullName evidence="1">Uncharacterized protein</fullName>
    </submittedName>
</protein>
<dbReference type="PROSITE" id="PS51257">
    <property type="entry name" value="PROKAR_LIPOPROTEIN"/>
    <property type="match status" value="1"/>
</dbReference>
<dbReference type="AlphaFoldDB" id="A0A285P8Y8"/>
<dbReference type="PROSITE" id="PS51318">
    <property type="entry name" value="TAT"/>
    <property type="match status" value="1"/>
</dbReference>
<accession>A0A285P8Y8</accession>
<dbReference type="InterPro" id="IPR006311">
    <property type="entry name" value="TAT_signal"/>
</dbReference>
<gene>
    <name evidence="1" type="ORF">SAMN06269185_3101</name>
</gene>
<evidence type="ECO:0000313" key="2">
    <source>
        <dbReference type="Proteomes" id="UP000219453"/>
    </source>
</evidence>
<reference evidence="2" key="1">
    <citation type="submission" date="2017-09" db="EMBL/GenBank/DDBJ databases">
        <authorList>
            <person name="Varghese N."/>
            <person name="Submissions S."/>
        </authorList>
    </citation>
    <scope>NUCLEOTIDE SEQUENCE [LARGE SCALE GENOMIC DNA]</scope>
    <source>
        <strain evidence="2">DSM 27208</strain>
    </source>
</reference>
<keyword evidence="2" id="KW-1185">Reference proteome</keyword>
<dbReference type="RefSeq" id="WP_097009987.1">
    <property type="nucleotide sequence ID" value="NZ_OBEJ01000006.1"/>
</dbReference>
<proteinExistence type="predicted"/>
<sequence length="395" mass="42820">MTFLSRRRLLRRTVAGAAAASSGALAGCSGILSSDDASDTGTALAPEREPTYRQWFPSPEVPENGLDFVGYWYLDVRALAAHEDRLPEPLYRWLANLRGGQDALGISFEDIDAVIDPMPLWISVVVGSYDADAVIETLLGTGYEESGTRGDFALFEGSLGQRAAVKDGAVVWQHEFADDDLLDAVVDARRGEVQRLHEYSDAAAALTEAIGRPARIYSNVGADAEEALDITRANAYARLLDFDGESTHESFVVQFPEPKQAEALDASVVRDAAGDLLVDGDLGVVRTDGRTIRLDQTAPTAEFGADIDRLPAPTVTWTVEYEEIAAKLTVEHAAGDPVDADRLTLETVGGDLYDRQFADEYETVTPGDSVTLFTDESLQISWRGTGGSLIRRFEP</sequence>
<dbReference type="OrthoDB" id="303179at2157"/>